<accession>A0A4R6UZN9</accession>
<name>A0A4R6UZN9_9ACTN</name>
<dbReference type="InterPro" id="IPR012296">
    <property type="entry name" value="Nuclease_put_TT1808"/>
</dbReference>
<dbReference type="Gene3D" id="3.90.1570.10">
    <property type="entry name" value="tt1808, chain A"/>
    <property type="match status" value="1"/>
</dbReference>
<gene>
    <name evidence="3" type="ORF">EV190_11098</name>
</gene>
<proteinExistence type="predicted"/>
<keyword evidence="4" id="KW-1185">Reference proteome</keyword>
<dbReference type="EMBL" id="SNYN01000010">
    <property type="protein sequence ID" value="TDQ51609.1"/>
    <property type="molecule type" value="Genomic_DNA"/>
</dbReference>
<dbReference type="AlphaFoldDB" id="A0A4R6UZN9"/>
<evidence type="ECO:0000256" key="1">
    <source>
        <dbReference type="SAM" id="MobiDB-lite"/>
    </source>
</evidence>
<dbReference type="OrthoDB" id="3423889at2"/>
<feature type="region of interest" description="Disordered" evidence="1">
    <location>
        <begin position="1"/>
        <end position="24"/>
    </location>
</feature>
<keyword evidence="3" id="KW-0378">Hydrolase</keyword>
<dbReference type="SUPFAM" id="SSF52980">
    <property type="entry name" value="Restriction endonuclease-like"/>
    <property type="match status" value="1"/>
</dbReference>
<dbReference type="InterPro" id="IPR011335">
    <property type="entry name" value="Restrct_endonuc-II-like"/>
</dbReference>
<dbReference type="Pfam" id="PF05685">
    <property type="entry name" value="Uma2"/>
    <property type="match status" value="1"/>
</dbReference>
<dbReference type="CDD" id="cd06260">
    <property type="entry name" value="DUF820-like"/>
    <property type="match status" value="1"/>
</dbReference>
<sequence length="202" mass="22519">MSVTTTGTKTAAMSGRQPLDPWPSETLRDVAERMTEVLPGYRIEILGGKLVVSPTPTAKHNGIIRLLQLQLDSQLPAGKVPLQTTSIEGPGPDQDYCTPDLLALPAEVTDEDDWLFSADIVDKLREYAEWGIPLYLLVDPRDGAVVVYSDPSRREYRGVHRMTFGDSVVLPEPLRDVKLDSSGFRRYGEKEKRTGARREKKP</sequence>
<reference evidence="3 4" key="1">
    <citation type="submission" date="2019-03" db="EMBL/GenBank/DDBJ databases">
        <title>Genomic Encyclopedia of Type Strains, Phase IV (KMG-IV): sequencing the most valuable type-strain genomes for metagenomic binning, comparative biology and taxonomic classification.</title>
        <authorList>
            <person name="Goeker M."/>
        </authorList>
    </citation>
    <scope>NUCLEOTIDE SEQUENCE [LARGE SCALE GENOMIC DNA]</scope>
    <source>
        <strain evidence="3 4">DSM 46770</strain>
    </source>
</reference>
<dbReference type="Proteomes" id="UP000295281">
    <property type="component" value="Unassembled WGS sequence"/>
</dbReference>
<keyword evidence="3" id="KW-0255">Endonuclease</keyword>
<comment type="caution">
    <text evidence="3">The sequence shown here is derived from an EMBL/GenBank/DDBJ whole genome shotgun (WGS) entry which is preliminary data.</text>
</comment>
<dbReference type="InterPro" id="IPR008538">
    <property type="entry name" value="Uma2"/>
</dbReference>
<feature type="compositionally biased region" description="Polar residues" evidence="1">
    <location>
        <begin position="1"/>
        <end position="11"/>
    </location>
</feature>
<dbReference type="PANTHER" id="PTHR35400:SF3">
    <property type="entry name" value="SLL1072 PROTEIN"/>
    <property type="match status" value="1"/>
</dbReference>
<dbReference type="RefSeq" id="WP_133742024.1">
    <property type="nucleotide sequence ID" value="NZ_SNYN01000010.1"/>
</dbReference>
<feature type="domain" description="Putative restriction endonuclease" evidence="2">
    <location>
        <begin position="119"/>
        <end position="179"/>
    </location>
</feature>
<evidence type="ECO:0000313" key="3">
    <source>
        <dbReference type="EMBL" id="TDQ51609.1"/>
    </source>
</evidence>
<dbReference type="GO" id="GO:0004519">
    <property type="term" value="F:endonuclease activity"/>
    <property type="evidence" value="ECO:0007669"/>
    <property type="project" value="UniProtKB-KW"/>
</dbReference>
<dbReference type="PANTHER" id="PTHR35400">
    <property type="entry name" value="SLR1083 PROTEIN"/>
    <property type="match status" value="1"/>
</dbReference>
<organism evidence="3 4">
    <name type="scientific">Actinorugispora endophytica</name>
    <dbReference type="NCBI Taxonomy" id="1605990"/>
    <lineage>
        <taxon>Bacteria</taxon>
        <taxon>Bacillati</taxon>
        <taxon>Actinomycetota</taxon>
        <taxon>Actinomycetes</taxon>
        <taxon>Streptosporangiales</taxon>
        <taxon>Nocardiopsidaceae</taxon>
        <taxon>Actinorugispora</taxon>
    </lineage>
</organism>
<keyword evidence="3" id="KW-0540">Nuclease</keyword>
<evidence type="ECO:0000259" key="2">
    <source>
        <dbReference type="Pfam" id="PF05685"/>
    </source>
</evidence>
<evidence type="ECO:0000313" key="4">
    <source>
        <dbReference type="Proteomes" id="UP000295281"/>
    </source>
</evidence>
<protein>
    <submittedName>
        <fullName evidence="3">Putative restriction endonuclease</fullName>
    </submittedName>
</protein>